<keyword evidence="1" id="KW-0175">Coiled coil</keyword>
<dbReference type="RefSeq" id="WP_133141264.1">
    <property type="nucleotide sequence ID" value="NZ_CAAAIQ010000022.1"/>
</dbReference>
<gene>
    <name evidence="4" type="ORF">Lwal_2986</name>
</gene>
<feature type="transmembrane region" description="Helical" evidence="3">
    <location>
        <begin position="163"/>
        <end position="182"/>
    </location>
</feature>
<feature type="coiled-coil region" evidence="1">
    <location>
        <begin position="222"/>
        <end position="256"/>
    </location>
</feature>
<feature type="compositionally biased region" description="Polar residues" evidence="2">
    <location>
        <begin position="1"/>
        <end position="12"/>
    </location>
</feature>
<name>A0A0W1A0R4_9GAMM</name>
<keyword evidence="5" id="KW-1185">Reference proteome</keyword>
<keyword evidence="3" id="KW-0812">Transmembrane</keyword>
<organism evidence="4 5">
    <name type="scientific">Legionella waltersii</name>
    <dbReference type="NCBI Taxonomy" id="66969"/>
    <lineage>
        <taxon>Bacteria</taxon>
        <taxon>Pseudomonadati</taxon>
        <taxon>Pseudomonadota</taxon>
        <taxon>Gammaproteobacteria</taxon>
        <taxon>Legionellales</taxon>
        <taxon>Legionellaceae</taxon>
        <taxon>Legionella</taxon>
    </lineage>
</organism>
<dbReference type="OrthoDB" id="5653214at2"/>
<dbReference type="PATRIC" id="fig|66969.6.peg.3252"/>
<evidence type="ECO:0000313" key="5">
    <source>
        <dbReference type="Proteomes" id="UP000054729"/>
    </source>
</evidence>
<proteinExistence type="predicted"/>
<feature type="transmembrane region" description="Helical" evidence="3">
    <location>
        <begin position="276"/>
        <end position="295"/>
    </location>
</feature>
<feature type="transmembrane region" description="Helical" evidence="3">
    <location>
        <begin position="301"/>
        <end position="327"/>
    </location>
</feature>
<accession>A0A0W1A0R4</accession>
<keyword evidence="3" id="KW-1133">Transmembrane helix</keyword>
<feature type="region of interest" description="Disordered" evidence="2">
    <location>
        <begin position="500"/>
        <end position="526"/>
    </location>
</feature>
<dbReference type="AlphaFoldDB" id="A0A0W1A0R4"/>
<evidence type="ECO:0000313" key="4">
    <source>
        <dbReference type="EMBL" id="KTD74945.1"/>
    </source>
</evidence>
<evidence type="ECO:0000256" key="2">
    <source>
        <dbReference type="SAM" id="MobiDB-lite"/>
    </source>
</evidence>
<feature type="region of interest" description="Disordered" evidence="2">
    <location>
        <begin position="1"/>
        <end position="39"/>
    </location>
</feature>
<feature type="transmembrane region" description="Helical" evidence="3">
    <location>
        <begin position="138"/>
        <end position="157"/>
    </location>
</feature>
<keyword evidence="3" id="KW-0472">Membrane</keyword>
<sequence length="526" mass="57150">MSNQKSDQSMISSIEEHLLHQESAEDLKEKARKEARKKAEQLSQAFDYEGKLPEEEPLIDLPFVAGLLKSATAVGSTATALAQVTGHLSNTSQAVGGGFHGANIVFSAVNVVRIPAVFFAGVIAGQKPPIELTKGAQWGYSAALLALTITSLALPALAPPLAIAAAGLVLVGSVVTLGHLIIQRNKIKKALAKTEKEISENEGLLELNVKTAKDLLTQLENKNISQESLDQINKELTRLEHERPKLETTLRELKDNQVEQQTKLKKMGLTAFMDKGVGIGLASVALTGAILSLFFPPVGIGLLVGSAALGLLYVVGRVTVPLVAPYIKSAFKSIKEKYFSKSDEDENKDEHRNLFEESNQPQVLDPHAKHSSMTEIMEGLFGKEAEKQLEEFVTNQKNIHNLDLALARIVAKSDSDAAEHDALVFVKHLAGVVDFTGCEKANFSLLSDRLANFKNALPIIHRAITKHNIESVLSDKDDSKLIEKAKHLAGILKNQFEELEPSIPQDRGPEMNSDPSVNLDMGPKDN</sequence>
<dbReference type="EMBL" id="LNZB01000060">
    <property type="protein sequence ID" value="KTD74945.1"/>
    <property type="molecule type" value="Genomic_DNA"/>
</dbReference>
<comment type="caution">
    <text evidence="4">The sequence shown here is derived from an EMBL/GenBank/DDBJ whole genome shotgun (WGS) entry which is preliminary data.</text>
</comment>
<feature type="compositionally biased region" description="Basic and acidic residues" evidence="2">
    <location>
        <begin position="14"/>
        <end position="39"/>
    </location>
</feature>
<evidence type="ECO:0000256" key="1">
    <source>
        <dbReference type="SAM" id="Coils"/>
    </source>
</evidence>
<protein>
    <submittedName>
        <fullName evidence="4">Coiled-coil protein</fullName>
    </submittedName>
</protein>
<dbReference type="Proteomes" id="UP000054729">
    <property type="component" value="Unassembled WGS sequence"/>
</dbReference>
<reference evidence="4 5" key="1">
    <citation type="submission" date="2015-11" db="EMBL/GenBank/DDBJ databases">
        <title>Genomic analysis of 38 Legionella species identifies large and diverse effector repertoires.</title>
        <authorList>
            <person name="Burstein D."/>
            <person name="Amaro F."/>
            <person name="Zusman T."/>
            <person name="Lifshitz Z."/>
            <person name="Cohen O."/>
            <person name="Gilbert J.A."/>
            <person name="Pupko T."/>
            <person name="Shuman H.A."/>
            <person name="Segal G."/>
        </authorList>
    </citation>
    <scope>NUCLEOTIDE SEQUENCE [LARGE SCALE GENOMIC DNA]</scope>
    <source>
        <strain evidence="4 5">ATCC 51914</strain>
    </source>
</reference>
<evidence type="ECO:0000256" key="3">
    <source>
        <dbReference type="SAM" id="Phobius"/>
    </source>
</evidence>